<evidence type="ECO:0000256" key="2">
    <source>
        <dbReference type="PIRSR" id="PIRSR640198-2"/>
    </source>
</evidence>
<dbReference type="PANTHER" id="PTHR13504">
    <property type="entry name" value="FIDO DOMAIN-CONTAINING PROTEIN DDB_G0283145"/>
    <property type="match status" value="1"/>
</dbReference>
<dbReference type="Pfam" id="PF02661">
    <property type="entry name" value="Fic"/>
    <property type="match status" value="1"/>
</dbReference>
<dbReference type="Gene3D" id="1.10.3290.10">
    <property type="entry name" value="Fido-like domain"/>
    <property type="match status" value="1"/>
</dbReference>
<dbReference type="PROSITE" id="PS51459">
    <property type="entry name" value="FIDO"/>
    <property type="match status" value="1"/>
</dbReference>
<evidence type="ECO:0000313" key="4">
    <source>
        <dbReference type="EMBL" id="KKP70279.1"/>
    </source>
</evidence>
<dbReference type="PANTHER" id="PTHR13504:SF38">
    <property type="entry name" value="FIDO DOMAIN-CONTAINING PROTEIN"/>
    <property type="match status" value="1"/>
</dbReference>
<keyword evidence="2" id="KW-0547">Nucleotide-binding</keyword>
<dbReference type="InterPro" id="IPR003812">
    <property type="entry name" value="Fido"/>
</dbReference>
<gene>
    <name evidence="4" type="ORF">UR67_C0001G0188</name>
</gene>
<dbReference type="SUPFAM" id="SSF140931">
    <property type="entry name" value="Fic-like"/>
    <property type="match status" value="1"/>
</dbReference>
<feature type="domain" description="Fido" evidence="3">
    <location>
        <begin position="248"/>
        <end position="404"/>
    </location>
</feature>
<comment type="caution">
    <text evidence="4">The sequence shown here is derived from an EMBL/GenBank/DDBJ whole genome shotgun (WGS) entry which is preliminary data.</text>
</comment>
<dbReference type="InterPro" id="IPR036597">
    <property type="entry name" value="Fido-like_dom_sf"/>
</dbReference>
<reference evidence="4 5" key="1">
    <citation type="journal article" date="2015" name="Nature">
        <title>rRNA introns, odd ribosomes, and small enigmatic genomes across a large radiation of phyla.</title>
        <authorList>
            <person name="Brown C.T."/>
            <person name="Hug L.A."/>
            <person name="Thomas B.C."/>
            <person name="Sharon I."/>
            <person name="Castelle C.J."/>
            <person name="Singh A."/>
            <person name="Wilkins M.J."/>
            <person name="Williams K.H."/>
            <person name="Banfield J.F."/>
        </authorList>
    </citation>
    <scope>NUCLEOTIDE SEQUENCE [LARGE SCALE GENOMIC DNA]</scope>
</reference>
<organism evidence="4 5">
    <name type="scientific">candidate division CPR3 bacterium GW2011_GWF2_35_18</name>
    <dbReference type="NCBI Taxonomy" id="1618350"/>
    <lineage>
        <taxon>Bacteria</taxon>
        <taxon>Bacteria division CPR3</taxon>
    </lineage>
</organism>
<keyword evidence="2" id="KW-0067">ATP-binding</keyword>
<dbReference type="EMBL" id="LBQB01000001">
    <property type="protein sequence ID" value="KKP70279.1"/>
    <property type="molecule type" value="Genomic_DNA"/>
</dbReference>
<protein>
    <recommendedName>
        <fullName evidence="3">Fido domain-containing protein</fullName>
    </recommendedName>
</protein>
<dbReference type="AlphaFoldDB" id="A0A0G0BLA7"/>
<dbReference type="STRING" id="1618350.UR67_C0001G0188"/>
<dbReference type="GO" id="GO:0005524">
    <property type="term" value="F:ATP binding"/>
    <property type="evidence" value="ECO:0007669"/>
    <property type="project" value="UniProtKB-KW"/>
</dbReference>
<feature type="binding site" evidence="2">
    <location>
        <position position="380"/>
    </location>
    <ligand>
        <name>ATP</name>
        <dbReference type="ChEBI" id="CHEBI:30616"/>
    </ligand>
</feature>
<evidence type="ECO:0000256" key="1">
    <source>
        <dbReference type="PIRSR" id="PIRSR640198-1"/>
    </source>
</evidence>
<evidence type="ECO:0000313" key="5">
    <source>
        <dbReference type="Proteomes" id="UP000034581"/>
    </source>
</evidence>
<accession>A0A0G0BLA7</accession>
<sequence>MVLFPNRTNPELNSSLEKINFLKNPPFDPKERMVKQVTNGINVMMGIRSWFSPSDSKYFSKDTIRYVNKDHISENLEPFLDPFSHDPDMLFLLAMTEGIPLWGEGHPYILLDEAKNTEMCNQVLDIFENLKPKITARINDESTYQEGEKQYLRADLEVLGALMQRALYKHDRVNTPIYQEGGESHFSEDIYYKAIADFNYSGNYFTLENLWRNLHYGSNLSEIEVIENHDFDNAAIYFHEFVNSTERLDRNVIYSLHNLLLEHQVSDEYRGTFRQNMRIGNFDPDIFESVSSGEVLSRVDGLIERWNDLSDQFLNQNTDESLRSFLEWHLDFEITHPFVDGNGRLGRILLNGLQQRAGMPLFVSTPNNHKEYTEYMKKLNFYRKNKQNEEYESQMVSFLKFVKTNSVVNNLEEVALLATPPNLELMK</sequence>
<evidence type="ECO:0000259" key="3">
    <source>
        <dbReference type="PROSITE" id="PS51459"/>
    </source>
</evidence>
<name>A0A0G0BLA7_UNCC3</name>
<dbReference type="Proteomes" id="UP000034581">
    <property type="component" value="Unassembled WGS sequence"/>
</dbReference>
<feature type="binding site" evidence="2">
    <location>
        <begin position="340"/>
        <end position="347"/>
    </location>
    <ligand>
        <name>ATP</name>
        <dbReference type="ChEBI" id="CHEBI:30616"/>
    </ligand>
</feature>
<feature type="active site" evidence="1">
    <location>
        <position position="336"/>
    </location>
</feature>
<proteinExistence type="predicted"/>
<dbReference type="InterPro" id="IPR040198">
    <property type="entry name" value="Fido_containing"/>
</dbReference>